<dbReference type="GO" id="GO:0005886">
    <property type="term" value="C:plasma membrane"/>
    <property type="evidence" value="ECO:0007669"/>
    <property type="project" value="UniProtKB-SubCell"/>
</dbReference>
<dbReference type="InterPro" id="IPR036259">
    <property type="entry name" value="MFS_trans_sf"/>
</dbReference>
<evidence type="ECO:0000313" key="9">
    <source>
        <dbReference type="EMBL" id="GAM64412.1"/>
    </source>
</evidence>
<evidence type="ECO:0000256" key="4">
    <source>
        <dbReference type="ARBA" id="ARBA00022692"/>
    </source>
</evidence>
<comment type="subcellular location">
    <subcellularLocation>
        <location evidence="1">Cell membrane</location>
        <topology evidence="1">Multi-pass membrane protein</topology>
    </subcellularLocation>
</comment>
<evidence type="ECO:0000256" key="7">
    <source>
        <dbReference type="SAM" id="Phobius"/>
    </source>
</evidence>
<feature type="transmembrane region" description="Helical" evidence="7">
    <location>
        <begin position="118"/>
        <end position="135"/>
    </location>
</feature>
<evidence type="ECO:0000259" key="8">
    <source>
        <dbReference type="PROSITE" id="PS50850"/>
    </source>
</evidence>
<feature type="transmembrane region" description="Helical" evidence="7">
    <location>
        <begin position="293"/>
        <end position="312"/>
    </location>
</feature>
<dbReference type="PANTHER" id="PTHR42718">
    <property type="entry name" value="MAJOR FACILITATOR SUPERFAMILY MULTIDRUG TRANSPORTER MFSC"/>
    <property type="match status" value="1"/>
</dbReference>
<feature type="transmembrane region" description="Helical" evidence="7">
    <location>
        <begin position="259"/>
        <end position="281"/>
    </location>
</feature>
<dbReference type="PROSITE" id="PS50850">
    <property type="entry name" value="MFS"/>
    <property type="match status" value="1"/>
</dbReference>
<dbReference type="InterPro" id="IPR011701">
    <property type="entry name" value="MFS"/>
</dbReference>
<evidence type="ECO:0000256" key="6">
    <source>
        <dbReference type="ARBA" id="ARBA00023136"/>
    </source>
</evidence>
<feature type="transmembrane region" description="Helical" evidence="7">
    <location>
        <begin position="231"/>
        <end position="253"/>
    </location>
</feature>
<dbReference type="Gene3D" id="1.20.1720.10">
    <property type="entry name" value="Multidrug resistance protein D"/>
    <property type="match status" value="1"/>
</dbReference>
<accession>A0A0B8PIG3</accession>
<keyword evidence="6 7" id="KW-0472">Membrane</keyword>
<feature type="transmembrane region" description="Helical" evidence="7">
    <location>
        <begin position="87"/>
        <end position="106"/>
    </location>
</feature>
<feature type="transmembrane region" description="Helical" evidence="7">
    <location>
        <begin position="56"/>
        <end position="75"/>
    </location>
</feature>
<feature type="domain" description="Major facilitator superfamily (MFS) profile" evidence="8">
    <location>
        <begin position="22"/>
        <end position="408"/>
    </location>
</feature>
<protein>
    <recommendedName>
        <fullName evidence="8">Major facilitator superfamily (MFS) profile domain-containing protein</fullName>
    </recommendedName>
</protein>
<proteinExistence type="predicted"/>
<dbReference type="SUPFAM" id="SSF103473">
    <property type="entry name" value="MFS general substrate transporter"/>
    <property type="match status" value="1"/>
</dbReference>
<feature type="transmembrane region" description="Helical" evidence="7">
    <location>
        <begin position="318"/>
        <end position="336"/>
    </location>
</feature>
<feature type="transmembrane region" description="Helical" evidence="7">
    <location>
        <begin position="21"/>
        <end position="44"/>
    </location>
</feature>
<feature type="transmembrane region" description="Helical" evidence="7">
    <location>
        <begin position="383"/>
        <end position="402"/>
    </location>
</feature>
<name>A0A0B8PIG3_9VIBR</name>
<keyword evidence="2" id="KW-0813">Transport</keyword>
<keyword evidence="3" id="KW-1003">Cell membrane</keyword>
<gene>
    <name evidence="9" type="ORF">JCM19232_1082</name>
</gene>
<keyword evidence="4 7" id="KW-0812">Transmembrane</keyword>
<sequence>MTSIAKHAEQGSTHSKPSVSLTLLVGLPLFTLLPLGLDIFLPAVYDIGAFFGNTDVPSFAISIYMLFWGLGQLFWGGIADKLGKKNIALIGLAIFALSSFAIANVGSSDSFEFLGLRALQSFGGSACFTAIFALIRMRFEGENLNKAYSYLNGILAFVPVSAPLVGAYIVAHSSWFVLFEIMAVLGALSLVWISFMLPAEKADISSSVGTSKVSLVQGYLSVLANARFRTYLFFALIAQTLFIYLLTVAPMYLMGNLGMSQVAFGEMFMVIAIVFMVGSFLSPKINQMINIQSLVKLSLVLIVAGGAMMFLMSSIAQWYSLIVPMVIIAFGCTMLLSSSPANALAELKENAGVASGLYTATTFGMGAVISALVAKFVDSADLSQVSLVYTLFALFALAVFFFNKSMKKN</sequence>
<feature type="transmembrane region" description="Helical" evidence="7">
    <location>
        <begin position="147"/>
        <end position="169"/>
    </location>
</feature>
<dbReference type="GO" id="GO:0022857">
    <property type="term" value="F:transmembrane transporter activity"/>
    <property type="evidence" value="ECO:0007669"/>
    <property type="project" value="InterPro"/>
</dbReference>
<feature type="transmembrane region" description="Helical" evidence="7">
    <location>
        <begin position="175"/>
        <end position="197"/>
    </location>
</feature>
<reference evidence="9 10" key="1">
    <citation type="submission" date="2015-01" db="EMBL/GenBank/DDBJ databases">
        <title>Vibrio sp. C5 JCM 19232 whole genome shotgun sequence.</title>
        <authorList>
            <person name="Sawabe T."/>
            <person name="Meirelles P."/>
            <person name="Feng G."/>
            <person name="Sayaka M."/>
            <person name="Hattori M."/>
            <person name="Ohkuma M."/>
        </authorList>
    </citation>
    <scope>NUCLEOTIDE SEQUENCE [LARGE SCALE GENOMIC DNA]</scope>
    <source>
        <strain evidence="9 10">JCM19232</strain>
    </source>
</reference>
<dbReference type="EMBL" id="BBSA01000012">
    <property type="protein sequence ID" value="GAM64412.1"/>
    <property type="molecule type" value="Genomic_DNA"/>
</dbReference>
<reference evidence="9 10" key="2">
    <citation type="submission" date="2015-01" db="EMBL/GenBank/DDBJ databases">
        <authorList>
            <consortium name="NBRP consortium"/>
            <person name="Sawabe T."/>
            <person name="Meirelles P."/>
            <person name="Feng G."/>
            <person name="Sayaka M."/>
            <person name="Hattori M."/>
            <person name="Ohkuma M."/>
        </authorList>
    </citation>
    <scope>NUCLEOTIDE SEQUENCE [LARGE SCALE GENOMIC DNA]</scope>
    <source>
        <strain evidence="9 10">JCM19232</strain>
    </source>
</reference>
<evidence type="ECO:0000256" key="5">
    <source>
        <dbReference type="ARBA" id="ARBA00022989"/>
    </source>
</evidence>
<dbReference type="Pfam" id="PF07690">
    <property type="entry name" value="MFS_1"/>
    <property type="match status" value="1"/>
</dbReference>
<keyword evidence="5 7" id="KW-1133">Transmembrane helix</keyword>
<organism evidence="9 10">
    <name type="scientific">Vibrio ishigakensis</name>
    <dbReference type="NCBI Taxonomy" id="1481914"/>
    <lineage>
        <taxon>Bacteria</taxon>
        <taxon>Pseudomonadati</taxon>
        <taxon>Pseudomonadota</taxon>
        <taxon>Gammaproteobacteria</taxon>
        <taxon>Vibrionales</taxon>
        <taxon>Vibrionaceae</taxon>
        <taxon>Vibrio</taxon>
    </lineage>
</organism>
<feature type="transmembrane region" description="Helical" evidence="7">
    <location>
        <begin position="357"/>
        <end position="377"/>
    </location>
</feature>
<dbReference type="AlphaFoldDB" id="A0A0B8PIG3"/>
<evidence type="ECO:0000256" key="3">
    <source>
        <dbReference type="ARBA" id="ARBA00022475"/>
    </source>
</evidence>
<evidence type="ECO:0000256" key="1">
    <source>
        <dbReference type="ARBA" id="ARBA00004651"/>
    </source>
</evidence>
<dbReference type="PANTHER" id="PTHR42718:SF46">
    <property type="entry name" value="BLR6921 PROTEIN"/>
    <property type="match status" value="1"/>
</dbReference>
<dbReference type="Proteomes" id="UP000031670">
    <property type="component" value="Unassembled WGS sequence"/>
</dbReference>
<evidence type="ECO:0000256" key="2">
    <source>
        <dbReference type="ARBA" id="ARBA00022448"/>
    </source>
</evidence>
<evidence type="ECO:0000313" key="10">
    <source>
        <dbReference type="Proteomes" id="UP000031670"/>
    </source>
</evidence>
<dbReference type="InterPro" id="IPR020846">
    <property type="entry name" value="MFS_dom"/>
</dbReference>
<comment type="caution">
    <text evidence="9">The sequence shown here is derived from an EMBL/GenBank/DDBJ whole genome shotgun (WGS) entry which is preliminary data.</text>
</comment>